<comment type="caution">
    <text evidence="1">The sequence shown here is derived from an EMBL/GenBank/DDBJ whole genome shotgun (WGS) entry which is preliminary data.</text>
</comment>
<sequence>MRRGRFAMTGALHAVTLVVDMPITKIDALDVIAFAADGGVEDAGTARPRVWLAPHAWAEVEIPKFADPPPFAIDVYSDVSGEVAWAQARRLHDALERLGWDVEPPRAGVR</sequence>
<reference evidence="1 2" key="1">
    <citation type="journal article" date="2016" name="Front. Microbiol.">
        <title>Genomic Resource of Rice Seed Associated Bacteria.</title>
        <authorList>
            <person name="Midha S."/>
            <person name="Bansal K."/>
            <person name="Sharma S."/>
            <person name="Kumar N."/>
            <person name="Patil P.P."/>
            <person name="Chaudhry V."/>
            <person name="Patil P.B."/>
        </authorList>
    </citation>
    <scope>NUCLEOTIDE SEQUENCE [LARGE SCALE GENOMIC DNA]</scope>
    <source>
        <strain evidence="1 2">NS220</strain>
    </source>
</reference>
<keyword evidence="1" id="KW-0030">Aminoacyl-tRNA synthetase</keyword>
<name>A0A147F188_MICTE</name>
<proteinExistence type="predicted"/>
<dbReference type="EMBL" id="LDRT01000007">
    <property type="protein sequence ID" value="KTR96610.1"/>
    <property type="molecule type" value="Genomic_DNA"/>
</dbReference>
<keyword evidence="1" id="KW-0436">Ligase</keyword>
<gene>
    <name evidence="1" type="ORF">NS220_01610</name>
</gene>
<accession>A0A147F188</accession>
<dbReference type="PATRIC" id="fig|2033.6.peg.3418"/>
<dbReference type="GO" id="GO:0004812">
    <property type="term" value="F:aminoacyl-tRNA ligase activity"/>
    <property type="evidence" value="ECO:0007669"/>
    <property type="project" value="UniProtKB-KW"/>
</dbReference>
<dbReference type="Proteomes" id="UP000075025">
    <property type="component" value="Unassembled WGS sequence"/>
</dbReference>
<evidence type="ECO:0000313" key="2">
    <source>
        <dbReference type="Proteomes" id="UP000075025"/>
    </source>
</evidence>
<dbReference type="AlphaFoldDB" id="A0A147F188"/>
<organism evidence="1 2">
    <name type="scientific">Microbacterium testaceum</name>
    <name type="common">Aureobacterium testaceum</name>
    <name type="synonym">Brevibacterium testaceum</name>
    <dbReference type="NCBI Taxonomy" id="2033"/>
    <lineage>
        <taxon>Bacteria</taxon>
        <taxon>Bacillati</taxon>
        <taxon>Actinomycetota</taxon>
        <taxon>Actinomycetes</taxon>
        <taxon>Micrococcales</taxon>
        <taxon>Microbacteriaceae</taxon>
        <taxon>Microbacterium</taxon>
    </lineage>
</organism>
<evidence type="ECO:0000313" key="1">
    <source>
        <dbReference type="EMBL" id="KTR96610.1"/>
    </source>
</evidence>
<protein>
    <submittedName>
        <fullName evidence="1">Aspartyl-tRNA synthetase</fullName>
    </submittedName>
</protein>